<evidence type="ECO:0000256" key="3">
    <source>
        <dbReference type="SAM" id="Phobius"/>
    </source>
</evidence>
<reference evidence="4 5" key="2">
    <citation type="submission" date="2015-05" db="EMBL/GenBank/DDBJ databases">
        <authorList>
            <person name="Morales-Cruz A."/>
            <person name="Amrine K.C."/>
            <person name="Cantu D."/>
        </authorList>
    </citation>
    <scope>NUCLEOTIDE SEQUENCE [LARGE SCALE GENOMIC DNA]</scope>
    <source>
        <strain evidence="4">UCRPC4</strain>
    </source>
</reference>
<feature type="binding site" description="axial binding residue" evidence="2">
    <location>
        <position position="485"/>
    </location>
    <ligand>
        <name>heme</name>
        <dbReference type="ChEBI" id="CHEBI:30413"/>
    </ligand>
    <ligandPart>
        <name>Fe</name>
        <dbReference type="ChEBI" id="CHEBI:18248"/>
    </ligandPart>
</feature>
<dbReference type="Gene3D" id="1.10.630.10">
    <property type="entry name" value="Cytochrome P450"/>
    <property type="match status" value="1"/>
</dbReference>
<proteinExistence type="inferred from homology"/>
<dbReference type="PANTHER" id="PTHR24305">
    <property type="entry name" value="CYTOCHROME P450"/>
    <property type="match status" value="1"/>
</dbReference>
<dbReference type="Proteomes" id="UP000053317">
    <property type="component" value="Unassembled WGS sequence"/>
</dbReference>
<comment type="cofactor">
    <cofactor evidence="2">
        <name>heme</name>
        <dbReference type="ChEBI" id="CHEBI:30413"/>
    </cofactor>
</comment>
<dbReference type="InterPro" id="IPR050121">
    <property type="entry name" value="Cytochrome_P450_monoxygenase"/>
</dbReference>
<dbReference type="GO" id="GO:0005506">
    <property type="term" value="F:iron ion binding"/>
    <property type="evidence" value="ECO:0007669"/>
    <property type="project" value="InterPro"/>
</dbReference>
<keyword evidence="2" id="KW-0408">Iron</keyword>
<dbReference type="GO" id="GO:0016705">
    <property type="term" value="F:oxidoreductase activity, acting on paired donors, with incorporation or reduction of molecular oxygen"/>
    <property type="evidence" value="ECO:0007669"/>
    <property type="project" value="InterPro"/>
</dbReference>
<evidence type="ECO:0000313" key="4">
    <source>
        <dbReference type="EMBL" id="KKY19487.1"/>
    </source>
</evidence>
<dbReference type="PANTHER" id="PTHR24305:SF166">
    <property type="entry name" value="CYTOCHROME P450 12A4, MITOCHONDRIAL-RELATED"/>
    <property type="match status" value="1"/>
</dbReference>
<feature type="transmembrane region" description="Helical" evidence="3">
    <location>
        <begin position="31"/>
        <end position="52"/>
    </location>
</feature>
<keyword evidence="3" id="KW-0812">Transmembrane</keyword>
<dbReference type="InterPro" id="IPR036396">
    <property type="entry name" value="Cyt_P450_sf"/>
</dbReference>
<dbReference type="GO" id="GO:0004497">
    <property type="term" value="F:monooxygenase activity"/>
    <property type="evidence" value="ECO:0007669"/>
    <property type="project" value="InterPro"/>
</dbReference>
<dbReference type="PRINTS" id="PR00463">
    <property type="entry name" value="EP450I"/>
</dbReference>
<dbReference type="EMBL" id="LCWF01000107">
    <property type="protein sequence ID" value="KKY19487.1"/>
    <property type="molecule type" value="Genomic_DNA"/>
</dbReference>
<name>A0A0G2E912_PHACM</name>
<comment type="similarity">
    <text evidence="1">Belongs to the cytochrome P450 family.</text>
</comment>
<evidence type="ECO:0000313" key="5">
    <source>
        <dbReference type="Proteomes" id="UP000053317"/>
    </source>
</evidence>
<dbReference type="PRINTS" id="PR00385">
    <property type="entry name" value="P450"/>
</dbReference>
<evidence type="ECO:0000256" key="1">
    <source>
        <dbReference type="ARBA" id="ARBA00010617"/>
    </source>
</evidence>
<protein>
    <submittedName>
        <fullName evidence="4">Putative cytochrome p450</fullName>
    </submittedName>
</protein>
<keyword evidence="3" id="KW-0472">Membrane</keyword>
<keyword evidence="3" id="KW-1133">Transmembrane helix</keyword>
<gene>
    <name evidence="4" type="ORF">UCRPC4_g04470</name>
</gene>
<dbReference type="InterPro" id="IPR002401">
    <property type="entry name" value="Cyt_P450_E_grp-I"/>
</dbReference>
<reference evidence="4 5" key="1">
    <citation type="submission" date="2015-05" db="EMBL/GenBank/DDBJ databases">
        <title>Distinctive expansion of gene families associated with plant cell wall degradation and secondary metabolism in the genomes of grapevine trunk pathogens.</title>
        <authorList>
            <person name="Lawrence D.P."/>
            <person name="Travadon R."/>
            <person name="Rolshausen P.E."/>
            <person name="Baumgartner K."/>
        </authorList>
    </citation>
    <scope>NUCLEOTIDE SEQUENCE [LARGE SCALE GENOMIC DNA]</scope>
    <source>
        <strain evidence="4">UCRPC4</strain>
    </source>
</reference>
<dbReference type="GO" id="GO:0020037">
    <property type="term" value="F:heme binding"/>
    <property type="evidence" value="ECO:0007669"/>
    <property type="project" value="InterPro"/>
</dbReference>
<sequence>MPHTATNMAIVATFLIPLRSCQKDSPGVIGTILSILASWILIAAVTTIYYFYIYPHISPLRHIPTAPQPPVHKRFMQDIQGHQVIDWMNNVPNDGLIRAFGLLNSECLIATSPEALKDMFVAKQYDWIKPRKRAQVLASIIGNGLVTIEGEKHKRQRKLLQPSFNFRHIQELYSLFWNTSKELVQCIRKTVSESGSDRVIDIQSWFARATLDIIGSAGFGLHFNSLKYPHSDLVSRYRIMFESRAVPVVNVLAKLVPTRVLLSLPSKRLQEISTSKTAISTHMQKVIRQRKEQLAESDQKLAEKDILSIAMQAEAYTEQELTDHSMTFLAAGQDTTSFALTCTLLELSRNQELQSRLRREIRANIPSPDSEDSMINSNDIDRVPWLTAVCNETLRFYPSVDQTGRVTLKSDTVLVGEKVPKDTIVETSIVAINRYQPWWSGTPYDASEWHPERWFEDLETGKLSASGGATDAWSFMTFIRGNRSCIGEKFARSEMAVILAALIGKFEFRFEGASGKGKPIEELEIHYAFTGHVSGGIWVTATEVEGW</sequence>
<dbReference type="OrthoDB" id="1470350at2759"/>
<keyword evidence="2" id="KW-0479">Metal-binding</keyword>
<evidence type="ECO:0000256" key="2">
    <source>
        <dbReference type="PIRSR" id="PIRSR602401-1"/>
    </source>
</evidence>
<organism evidence="4 5">
    <name type="scientific">Phaeomoniella chlamydospora</name>
    <name type="common">Phaeoacremonium chlamydosporum</name>
    <dbReference type="NCBI Taxonomy" id="158046"/>
    <lineage>
        <taxon>Eukaryota</taxon>
        <taxon>Fungi</taxon>
        <taxon>Dikarya</taxon>
        <taxon>Ascomycota</taxon>
        <taxon>Pezizomycotina</taxon>
        <taxon>Eurotiomycetes</taxon>
        <taxon>Chaetothyriomycetidae</taxon>
        <taxon>Phaeomoniellales</taxon>
        <taxon>Phaeomoniellaceae</taxon>
        <taxon>Phaeomoniella</taxon>
    </lineage>
</organism>
<dbReference type="Pfam" id="PF00067">
    <property type="entry name" value="p450"/>
    <property type="match status" value="1"/>
</dbReference>
<dbReference type="SUPFAM" id="SSF48264">
    <property type="entry name" value="Cytochrome P450"/>
    <property type="match status" value="1"/>
</dbReference>
<keyword evidence="2" id="KW-0349">Heme</keyword>
<accession>A0A0G2E912</accession>
<dbReference type="InterPro" id="IPR001128">
    <property type="entry name" value="Cyt_P450"/>
</dbReference>
<dbReference type="AlphaFoldDB" id="A0A0G2E912"/>
<comment type="caution">
    <text evidence="4">The sequence shown here is derived from an EMBL/GenBank/DDBJ whole genome shotgun (WGS) entry which is preliminary data.</text>
</comment>
<keyword evidence="5" id="KW-1185">Reference proteome</keyword>
<dbReference type="CDD" id="cd11069">
    <property type="entry name" value="CYP_FUM15-like"/>
    <property type="match status" value="1"/>
</dbReference>